<accession>A0ABX3GHN3</accession>
<proteinExistence type="predicted"/>
<evidence type="ECO:0000256" key="1">
    <source>
        <dbReference type="ARBA" id="ARBA00022801"/>
    </source>
</evidence>
<dbReference type="CDD" id="cd12214">
    <property type="entry name" value="ChiA1_BD"/>
    <property type="match status" value="1"/>
</dbReference>
<name>A0ABX3GHN3_9BACL</name>
<evidence type="ECO:0000256" key="2">
    <source>
        <dbReference type="ARBA" id="ARBA00023326"/>
    </source>
</evidence>
<evidence type="ECO:0000256" key="3">
    <source>
        <dbReference type="SAM" id="MobiDB-lite"/>
    </source>
</evidence>
<feature type="region of interest" description="Disordered" evidence="3">
    <location>
        <begin position="1"/>
        <end position="27"/>
    </location>
</feature>
<dbReference type="Gene3D" id="2.10.10.20">
    <property type="entry name" value="Carbohydrate-binding module superfamily 5/12"/>
    <property type="match status" value="1"/>
</dbReference>
<evidence type="ECO:0000259" key="4">
    <source>
        <dbReference type="SMART" id="SM00495"/>
    </source>
</evidence>
<keyword evidence="6" id="KW-1185">Reference proteome</keyword>
<dbReference type="SMART" id="SM00495">
    <property type="entry name" value="ChtBD3"/>
    <property type="match status" value="1"/>
</dbReference>
<dbReference type="InterPro" id="IPR036573">
    <property type="entry name" value="CBM_sf_5/12"/>
</dbReference>
<organism evidence="5 6">
    <name type="scientific">Paenibacillus odorifer</name>
    <dbReference type="NCBI Taxonomy" id="189426"/>
    <lineage>
        <taxon>Bacteria</taxon>
        <taxon>Bacillati</taxon>
        <taxon>Bacillota</taxon>
        <taxon>Bacilli</taxon>
        <taxon>Bacillales</taxon>
        <taxon>Paenibacillaceae</taxon>
        <taxon>Paenibacillus</taxon>
    </lineage>
</organism>
<gene>
    <name evidence="5" type="ORF">BSO21_29150</name>
</gene>
<dbReference type="Proteomes" id="UP000187158">
    <property type="component" value="Unassembled WGS sequence"/>
</dbReference>
<protein>
    <recommendedName>
        <fullName evidence="4">Chitin-binding type-3 domain-containing protein</fullName>
    </recommendedName>
</protein>
<feature type="compositionally biased region" description="Low complexity" evidence="3">
    <location>
        <begin position="1"/>
        <end position="22"/>
    </location>
</feature>
<keyword evidence="2" id="KW-0624">Polysaccharide degradation</keyword>
<sequence>MAPTPTATVTPTQTPLPTATPTSGGSSWVTGVAYKVGDVVAYSGKTYSCLQPHTSLQGWEPASTPALWKLI</sequence>
<dbReference type="SUPFAM" id="SSF51055">
    <property type="entry name" value="Carbohydrate binding domain"/>
    <property type="match status" value="1"/>
</dbReference>
<evidence type="ECO:0000313" key="5">
    <source>
        <dbReference type="EMBL" id="OMD10063.1"/>
    </source>
</evidence>
<comment type="caution">
    <text evidence="5">The sequence shown here is derived from an EMBL/GenBank/DDBJ whole genome shotgun (WGS) entry which is preliminary data.</text>
</comment>
<feature type="domain" description="Chitin-binding type-3" evidence="4">
    <location>
        <begin position="25"/>
        <end position="71"/>
    </location>
</feature>
<evidence type="ECO:0000313" key="6">
    <source>
        <dbReference type="Proteomes" id="UP000187158"/>
    </source>
</evidence>
<dbReference type="EMBL" id="MPVP01000355">
    <property type="protein sequence ID" value="OMD10063.1"/>
    <property type="molecule type" value="Genomic_DNA"/>
</dbReference>
<keyword evidence="2" id="KW-0119">Carbohydrate metabolism</keyword>
<dbReference type="InterPro" id="IPR003610">
    <property type="entry name" value="CBM5/12"/>
</dbReference>
<reference evidence="5 6" key="1">
    <citation type="submission" date="2016-11" db="EMBL/GenBank/DDBJ databases">
        <title>Paenibacillus species isolates.</title>
        <authorList>
            <person name="Beno S.M."/>
        </authorList>
    </citation>
    <scope>NUCLEOTIDE SEQUENCE [LARGE SCALE GENOMIC DNA]</scope>
    <source>
        <strain evidence="5 6">FSL H7-0433</strain>
    </source>
</reference>
<dbReference type="Pfam" id="PF02839">
    <property type="entry name" value="CBM_5_12"/>
    <property type="match status" value="1"/>
</dbReference>
<keyword evidence="1" id="KW-0378">Hydrolase</keyword>